<feature type="domain" description="RGS" evidence="1">
    <location>
        <begin position="278"/>
        <end position="388"/>
    </location>
</feature>
<proteinExistence type="predicted"/>
<dbReference type="GO" id="GO:0005886">
    <property type="term" value="C:plasma membrane"/>
    <property type="evidence" value="ECO:0007669"/>
    <property type="project" value="TreeGrafter"/>
</dbReference>
<feature type="non-terminal residue" evidence="2">
    <location>
        <position position="388"/>
    </location>
</feature>
<dbReference type="InterPro" id="IPR052246">
    <property type="entry name" value="Cell_Polariz_PKAAnc"/>
</dbReference>
<accession>A0A433SX80</accession>
<dbReference type="InterPro" id="IPR016137">
    <property type="entry name" value="RGS"/>
</dbReference>
<dbReference type="PROSITE" id="PS50132">
    <property type="entry name" value="RGS"/>
    <property type="match status" value="2"/>
</dbReference>
<comment type="caution">
    <text evidence="2">The sequence shown here is derived from an EMBL/GenBank/DDBJ whole genome shotgun (WGS) entry which is preliminary data.</text>
</comment>
<dbReference type="SMART" id="SM00315">
    <property type="entry name" value="RGS"/>
    <property type="match status" value="2"/>
</dbReference>
<dbReference type="Proteomes" id="UP000271974">
    <property type="component" value="Unassembled WGS sequence"/>
</dbReference>
<feature type="domain" description="RGS" evidence="1">
    <location>
        <begin position="12"/>
        <end position="266"/>
    </location>
</feature>
<dbReference type="OrthoDB" id="5584247at2759"/>
<dbReference type="Pfam" id="PF00615">
    <property type="entry name" value="RGS"/>
    <property type="match status" value="2"/>
</dbReference>
<feature type="non-terminal residue" evidence="2">
    <location>
        <position position="1"/>
    </location>
</feature>
<dbReference type="Gene3D" id="1.10.167.10">
    <property type="entry name" value="Regulator of G-protein Signalling 4, domain 2"/>
    <property type="match status" value="3"/>
</dbReference>
<dbReference type="GO" id="GO:0005739">
    <property type="term" value="C:mitochondrion"/>
    <property type="evidence" value="ECO:0007669"/>
    <property type="project" value="TreeGrafter"/>
</dbReference>
<dbReference type="PANTHER" id="PTHR13155:SF1">
    <property type="entry name" value="A-KINASE ANCHOR PROTEIN 10, MITOCHONDRIAL"/>
    <property type="match status" value="1"/>
</dbReference>
<reference evidence="2 3" key="1">
    <citation type="submission" date="2019-01" db="EMBL/GenBank/DDBJ databases">
        <title>A draft genome assembly of the solar-powered sea slug Elysia chlorotica.</title>
        <authorList>
            <person name="Cai H."/>
            <person name="Li Q."/>
            <person name="Fang X."/>
            <person name="Li J."/>
            <person name="Curtis N.E."/>
            <person name="Altenburger A."/>
            <person name="Shibata T."/>
            <person name="Feng M."/>
            <person name="Maeda T."/>
            <person name="Schwartz J.A."/>
            <person name="Shigenobu S."/>
            <person name="Lundholm N."/>
            <person name="Nishiyama T."/>
            <person name="Yang H."/>
            <person name="Hasebe M."/>
            <person name="Li S."/>
            <person name="Pierce S.K."/>
            <person name="Wang J."/>
        </authorList>
    </citation>
    <scope>NUCLEOTIDE SEQUENCE [LARGE SCALE GENOMIC DNA]</scope>
    <source>
        <strain evidence="2">EC2010</strain>
        <tissue evidence="2">Whole organism of an adult</tissue>
    </source>
</reference>
<organism evidence="2 3">
    <name type="scientific">Elysia chlorotica</name>
    <name type="common">Eastern emerald elysia</name>
    <name type="synonym">Sea slug</name>
    <dbReference type="NCBI Taxonomy" id="188477"/>
    <lineage>
        <taxon>Eukaryota</taxon>
        <taxon>Metazoa</taxon>
        <taxon>Spiralia</taxon>
        <taxon>Lophotrochozoa</taxon>
        <taxon>Mollusca</taxon>
        <taxon>Gastropoda</taxon>
        <taxon>Heterobranchia</taxon>
        <taxon>Euthyneura</taxon>
        <taxon>Panpulmonata</taxon>
        <taxon>Sacoglossa</taxon>
        <taxon>Placobranchoidea</taxon>
        <taxon>Plakobranchidae</taxon>
        <taxon>Elysia</taxon>
    </lineage>
</organism>
<dbReference type="FunFam" id="1.10.167.10:FF:000005">
    <property type="entry name" value="Putative A-kinase anchor protein 10 mitochondrial"/>
    <property type="match status" value="1"/>
</dbReference>
<sequence>SPLRSSSRLSKTLLEVVRDQNALACFKAFMKSQRAEHFIQFWCDAESFHATALTRLHTHSFQCLSRKRRTESANSAVSETLGPKDDSANCEASAVVGGLTSETKEAFTENRLNEPSPASPNGEIVQCSAQCHSDVSSLAKADPPGLNQCRSASGDQWNLRNSNIPSVNDTVRAVRSGNLSQNSTTNVPSDPCVERDAVTIFSTYIAKDAPRPIGVDDDLRSEAISKICQENGKVDPECFVNCQRYVLEKMESEYFLVFRDSAFYCRHQVHMLTTEKVFLPDILLNENALCYFMEYMEQDGGSDLMQVWLCASNFQQQLQATRGSYDPVQAQTDAMVIYDKYFSLQATNPVGFDDKLRFEIESNICREEGPLPDCFTKAKNIVLKMLEM</sequence>
<keyword evidence="3" id="KW-1185">Reference proteome</keyword>
<gene>
    <name evidence="2" type="ORF">EGW08_018316</name>
</gene>
<evidence type="ECO:0000313" key="2">
    <source>
        <dbReference type="EMBL" id="RUS73926.1"/>
    </source>
</evidence>
<dbReference type="GO" id="GO:0008104">
    <property type="term" value="P:intracellular protein localization"/>
    <property type="evidence" value="ECO:0007669"/>
    <property type="project" value="TreeGrafter"/>
</dbReference>
<dbReference type="PANTHER" id="PTHR13155">
    <property type="entry name" value="A-KINASE ANCHOR PROTEINS"/>
    <property type="match status" value="1"/>
</dbReference>
<name>A0A433SX80_ELYCH</name>
<dbReference type="STRING" id="188477.A0A433SX80"/>
<dbReference type="InterPro" id="IPR036305">
    <property type="entry name" value="RGS_sf"/>
</dbReference>
<dbReference type="AlphaFoldDB" id="A0A433SX80"/>
<evidence type="ECO:0000313" key="3">
    <source>
        <dbReference type="Proteomes" id="UP000271974"/>
    </source>
</evidence>
<protein>
    <recommendedName>
        <fullName evidence="1">RGS domain-containing protein</fullName>
    </recommendedName>
</protein>
<dbReference type="SUPFAM" id="SSF48097">
    <property type="entry name" value="Regulator of G-protein signaling, RGS"/>
    <property type="match status" value="2"/>
</dbReference>
<dbReference type="EMBL" id="RQTK01000885">
    <property type="protein sequence ID" value="RUS73926.1"/>
    <property type="molecule type" value="Genomic_DNA"/>
</dbReference>
<dbReference type="InterPro" id="IPR044926">
    <property type="entry name" value="RGS_subdomain_2"/>
</dbReference>
<evidence type="ECO:0000259" key="1">
    <source>
        <dbReference type="PROSITE" id="PS50132"/>
    </source>
</evidence>